<dbReference type="RefSeq" id="WP_014269651.1">
    <property type="nucleotide sequence ID" value="NC_016633.1"/>
</dbReference>
<dbReference type="GO" id="GO:0005975">
    <property type="term" value="P:carbohydrate metabolic process"/>
    <property type="evidence" value="ECO:0007669"/>
    <property type="project" value="InterPro"/>
</dbReference>
<evidence type="ECO:0000313" key="2">
    <source>
        <dbReference type="Proteomes" id="UP000005632"/>
    </source>
</evidence>
<protein>
    <recommendedName>
        <fullName evidence="3">Glycogen debranching enzyme</fullName>
    </recommendedName>
</protein>
<sequence>MKIERYPTGNEYISLPQIETRNAGIKDITFLHMGSKGLLDLRGTENHPFMVPRIKIGGALLDLASLQWKLLDYWIPSASLTLGNGFSISITIYAPVGHRGFVYGILVQNNGRENLDCTVSLQANWGSLYHCINEEKQFEGTLHAYSSSWTDGPVFDIRHGFPLLAFAPISSQKTKWSWEERTDGLSFSSEYSCCLLPGAADEISWFCGFGYEEVAAVTSAREMQRWTTKSLLQDTRAYLQKCLQRVADKRMEEVLNRNLFYALFFATGKTIDSEERVVVTTRSPLYYVSASYWDRDSLLWALPSIICGDASVAREILEYVSTRQARNVGIHSRYIDGTVLEPGFELDELCAPVLGFDSYIRATGDRAILQEGWAQHLFDRIEALLSKKKNSKLQLYETFLQPTDDMHVHPYLTYDNVLVWKLFTLFSQWDYAGKSSLWREEAKIVKHAIYDHCIREGQFVWSVAEDGAYDIYDEPPGSLMLLPTFGFCSLEDPNFKKSVATITDPSYRYSFAGYPFGSIGCPHAPHPWVLSLANSIRVFHDKAALQKLLAAPMDNGIACESIDETTGLCTTGEAFATCSGYVAYVLLEENAFHA</sequence>
<reference evidence="1 2" key="1">
    <citation type="submission" date="2011-11" db="EMBL/GenBank/DDBJ databases">
        <title>Complete sequence of Spirochaeta sp. grapes.</title>
        <authorList>
            <consortium name="US DOE Joint Genome Institute"/>
            <person name="Lucas S."/>
            <person name="Han J."/>
            <person name="Lapidus A."/>
            <person name="Cheng J.-F."/>
            <person name="Goodwin L."/>
            <person name="Pitluck S."/>
            <person name="Peters L."/>
            <person name="Ovchinnikova G."/>
            <person name="Munk A.C."/>
            <person name="Detter J.C."/>
            <person name="Han C."/>
            <person name="Tapia R."/>
            <person name="Land M."/>
            <person name="Hauser L."/>
            <person name="Kyrpides N."/>
            <person name="Ivanova N."/>
            <person name="Pagani I."/>
            <person name="Ritalahtilisa K."/>
            <person name="Loeffler F."/>
            <person name="Woyke T."/>
        </authorList>
    </citation>
    <scope>NUCLEOTIDE SEQUENCE [LARGE SCALE GENOMIC DNA]</scope>
    <source>
        <strain evidence="2">ATCC BAA-1885 / DSM 22778 / Grapes</strain>
    </source>
</reference>
<dbReference type="InterPro" id="IPR008313">
    <property type="entry name" value="GH125"/>
</dbReference>
<dbReference type="HOGENOM" id="CLU_478032_0_0_12"/>
<accession>G8QRE9</accession>
<dbReference type="InterPro" id="IPR012341">
    <property type="entry name" value="6hp_glycosidase-like_sf"/>
</dbReference>
<dbReference type="Proteomes" id="UP000005632">
    <property type="component" value="Chromosome"/>
</dbReference>
<dbReference type="Gene3D" id="1.50.10.10">
    <property type="match status" value="1"/>
</dbReference>
<dbReference type="SUPFAM" id="SSF48208">
    <property type="entry name" value="Six-hairpin glycosidases"/>
    <property type="match status" value="1"/>
</dbReference>
<evidence type="ECO:0008006" key="3">
    <source>
        <dbReference type="Google" id="ProtNLM"/>
    </source>
</evidence>
<gene>
    <name evidence="1" type="ordered locus">SpiGrapes_0977</name>
</gene>
<proteinExistence type="predicted"/>
<dbReference type="Pfam" id="PF06824">
    <property type="entry name" value="Glyco_hydro_125"/>
    <property type="match status" value="1"/>
</dbReference>
<dbReference type="EMBL" id="CP003155">
    <property type="protein sequence ID" value="AEV28802.1"/>
    <property type="molecule type" value="Genomic_DNA"/>
</dbReference>
<dbReference type="InterPro" id="IPR008928">
    <property type="entry name" value="6-hairpin_glycosidase_sf"/>
</dbReference>
<dbReference type="AlphaFoldDB" id="G8QRE9"/>
<dbReference type="eggNOG" id="COG3387">
    <property type="taxonomic scope" value="Bacteria"/>
</dbReference>
<organism evidence="1 2">
    <name type="scientific">Sphaerochaeta pleomorpha (strain ATCC BAA-1885 / DSM 22778 / Grapes)</name>
    <dbReference type="NCBI Taxonomy" id="158190"/>
    <lineage>
        <taxon>Bacteria</taxon>
        <taxon>Pseudomonadati</taxon>
        <taxon>Spirochaetota</taxon>
        <taxon>Spirochaetia</taxon>
        <taxon>Spirochaetales</taxon>
        <taxon>Sphaerochaetaceae</taxon>
        <taxon>Sphaerochaeta</taxon>
    </lineage>
</organism>
<evidence type="ECO:0000313" key="1">
    <source>
        <dbReference type="EMBL" id="AEV28802.1"/>
    </source>
</evidence>
<keyword evidence="2" id="KW-1185">Reference proteome</keyword>
<name>G8QRE9_SPHPG</name>
<dbReference type="KEGG" id="sgp:SpiGrapes_0977"/>
<dbReference type="STRING" id="158190.SpiGrapes_0977"/>